<feature type="transmembrane region" description="Helical" evidence="6">
    <location>
        <begin position="167"/>
        <end position="188"/>
    </location>
</feature>
<dbReference type="Proteomes" id="UP000297385">
    <property type="component" value="Unassembled WGS sequence"/>
</dbReference>
<keyword evidence="4 6" id="KW-1133">Transmembrane helix</keyword>
<evidence type="ECO:0000256" key="2">
    <source>
        <dbReference type="ARBA" id="ARBA00009190"/>
    </source>
</evidence>
<evidence type="ECO:0000313" key="8">
    <source>
        <dbReference type="Proteomes" id="UP000297385"/>
    </source>
</evidence>
<evidence type="ECO:0000256" key="5">
    <source>
        <dbReference type="ARBA" id="ARBA00023136"/>
    </source>
</evidence>
<evidence type="ECO:0000256" key="4">
    <source>
        <dbReference type="ARBA" id="ARBA00022989"/>
    </source>
</evidence>
<feature type="transmembrane region" description="Helical" evidence="6">
    <location>
        <begin position="67"/>
        <end position="85"/>
    </location>
</feature>
<dbReference type="PANTHER" id="PTHR12608">
    <property type="entry name" value="TRANSMEMBRANE PROTEIN HTP-1 RELATED"/>
    <property type="match status" value="1"/>
</dbReference>
<evidence type="ECO:0000256" key="3">
    <source>
        <dbReference type="ARBA" id="ARBA00022692"/>
    </source>
</evidence>
<dbReference type="AlphaFoldDB" id="A0A4Y8N3M2"/>
<evidence type="ECO:0000256" key="1">
    <source>
        <dbReference type="ARBA" id="ARBA00004141"/>
    </source>
</evidence>
<protein>
    <recommendedName>
        <fullName evidence="6">GDT1 family protein</fullName>
    </recommendedName>
</protein>
<feature type="transmembrane region" description="Helical" evidence="6">
    <location>
        <begin position="37"/>
        <end position="61"/>
    </location>
</feature>
<comment type="caution">
    <text evidence="7">The sequence shown here is derived from an EMBL/GenBank/DDBJ whole genome shotgun (WGS) entry which is preliminary data.</text>
</comment>
<dbReference type="EMBL" id="SNVI01000001">
    <property type="protein sequence ID" value="TFE44163.1"/>
    <property type="molecule type" value="Genomic_DNA"/>
</dbReference>
<feature type="transmembrane region" description="Helical" evidence="6">
    <location>
        <begin position="134"/>
        <end position="155"/>
    </location>
</feature>
<sequence>MQSFLVSTSVVGLAEIGDKTQLLSLVLAARYRKPIPIILGVFVATLINHAASGALGAWLASVLSPSILNWAVVSSFAVMAVWILIPDKLDGAEALSTKHPMGVFGTTALTFFLAEMGDKTQVVTIALAARFHEFFGVVAGTTLGMMLANVPVIYLGHKFADRLPTKAVHILAAVIFVVLGGFALRTALYPHEHPLF</sequence>
<keyword evidence="5 6" id="KW-0472">Membrane</keyword>
<evidence type="ECO:0000313" key="7">
    <source>
        <dbReference type="EMBL" id="TFE44163.1"/>
    </source>
</evidence>
<dbReference type="GO" id="GO:0046873">
    <property type="term" value="F:metal ion transmembrane transporter activity"/>
    <property type="evidence" value="ECO:0007669"/>
    <property type="project" value="InterPro"/>
</dbReference>
<comment type="subcellular location">
    <subcellularLocation>
        <location evidence="1 6">Membrane</location>
        <topology evidence="1 6">Multi-pass membrane protein</topology>
    </subcellularLocation>
</comment>
<comment type="caution">
    <text evidence="6">Lacks conserved residue(s) required for the propagation of feature annotation.</text>
</comment>
<dbReference type="InterPro" id="IPR001727">
    <property type="entry name" value="GDT1-like"/>
</dbReference>
<comment type="similarity">
    <text evidence="2 6">Belongs to the GDT1 family.</text>
</comment>
<reference evidence="7 8" key="1">
    <citation type="submission" date="2019-03" db="EMBL/GenBank/DDBJ databases">
        <title>Complete Genome Sequence of Paraburkholderia dipogonis ICMP 19430T, a Nitrogen-fixing Symbiont of the South African Invasive Legume Dipogon lignosus in New Zealand.</title>
        <authorList>
            <person name="De Meyer S.E."/>
        </authorList>
    </citation>
    <scope>NUCLEOTIDE SEQUENCE [LARGE SCALE GENOMIC DNA]</scope>
    <source>
        <strain evidence="7 8">ICMP 19430</strain>
    </source>
</reference>
<gene>
    <name evidence="7" type="ORF">E2553_03450</name>
</gene>
<evidence type="ECO:0000256" key="6">
    <source>
        <dbReference type="RuleBase" id="RU365102"/>
    </source>
</evidence>
<dbReference type="PANTHER" id="PTHR12608:SF1">
    <property type="entry name" value="TRANSMEMBRANE PROTEIN 165"/>
    <property type="match status" value="1"/>
</dbReference>
<dbReference type="RefSeq" id="WP_134456040.1">
    <property type="nucleotide sequence ID" value="NZ_JBHSSZ010000025.1"/>
</dbReference>
<keyword evidence="3 6" id="KW-0812">Transmembrane</keyword>
<proteinExistence type="inferred from homology"/>
<name>A0A4Y8N3M2_9BURK</name>
<dbReference type="GeneID" id="97305164"/>
<organism evidence="7 8">
    <name type="scientific">Paraburkholderia dipogonis</name>
    <dbReference type="NCBI Taxonomy" id="1211383"/>
    <lineage>
        <taxon>Bacteria</taxon>
        <taxon>Pseudomonadati</taxon>
        <taxon>Pseudomonadota</taxon>
        <taxon>Betaproteobacteria</taxon>
        <taxon>Burkholderiales</taxon>
        <taxon>Burkholderiaceae</taxon>
        <taxon>Paraburkholderia</taxon>
    </lineage>
</organism>
<accession>A0A4Y8N3M2</accession>
<dbReference type="Pfam" id="PF01169">
    <property type="entry name" value="GDT1"/>
    <property type="match status" value="2"/>
</dbReference>
<dbReference type="GO" id="GO:0016020">
    <property type="term" value="C:membrane"/>
    <property type="evidence" value="ECO:0007669"/>
    <property type="project" value="UniProtKB-SubCell"/>
</dbReference>